<evidence type="ECO:0000313" key="3">
    <source>
        <dbReference type="Proteomes" id="UP000550260"/>
    </source>
</evidence>
<comment type="caution">
    <text evidence="2">The sequence shown here is derived from an EMBL/GenBank/DDBJ whole genome shotgun (WGS) entry which is preliminary data.</text>
</comment>
<dbReference type="Gene3D" id="3.40.50.10540">
    <property type="entry name" value="Crotonobetainyl-coa:carnitine coa-transferase, domain 1"/>
    <property type="match status" value="1"/>
</dbReference>
<dbReference type="InterPro" id="IPR023606">
    <property type="entry name" value="CoA-Trfase_III_dom_1_sf"/>
</dbReference>
<dbReference type="InterPro" id="IPR050483">
    <property type="entry name" value="CoA-transferase_III_domain"/>
</dbReference>
<dbReference type="Proteomes" id="UP000550260">
    <property type="component" value="Unassembled WGS sequence"/>
</dbReference>
<dbReference type="InterPro" id="IPR044855">
    <property type="entry name" value="CoA-Trfase_III_dom3_sf"/>
</dbReference>
<sequence length="408" mass="43091">MSESAIPGISALSGIRVIDFSRQMAAPLGTAMLSDFGADVIKIESMPHGDPSRQTGKSFLGGESALFLMWNRGKRSVAVDMRTSEGLALVHKLVADADVVVESYRPGVADKIGIGYEALTEINPKLVYCSLSAFGPSGPLASAPGTDPVVQALSGVMSTTGEADGDPLMVGVPIADFTGAHNVVIAALLGLMARERTGAGQKIDVPMLSSLMPALTTRLASYWADGIDSQRFGAAHSAVTPYELYHSADGMIVAGTWAPDAWPKFCEAVGKPSLVDDPRFKTNLDRIEHRAELKEILVALFAERTTSEWAERFRSAGALFGEVSKISEVVEHPQVAELGVFQKVSHPTVGELPQVGPAILMRSTPGAVRSAPPLLGEHTVEVLRESGVGEQELAELTTRGVVGGPDLP</sequence>
<reference evidence="2 3" key="1">
    <citation type="submission" date="2020-08" db="EMBL/GenBank/DDBJ databases">
        <title>Amycolatopsis echigonensis JCM 21831.</title>
        <authorList>
            <person name="Tedsree N."/>
            <person name="Kuncharoen N."/>
            <person name="Likhitwitayawuid K."/>
            <person name="Tanasupawat S."/>
        </authorList>
    </citation>
    <scope>NUCLEOTIDE SEQUENCE [LARGE SCALE GENOMIC DNA]</scope>
    <source>
        <strain evidence="2 3">JCM 21831</strain>
    </source>
</reference>
<dbReference type="GO" id="GO:0008410">
    <property type="term" value="F:CoA-transferase activity"/>
    <property type="evidence" value="ECO:0007669"/>
    <property type="project" value="TreeGrafter"/>
</dbReference>
<protein>
    <submittedName>
        <fullName evidence="2">CoA transferase</fullName>
    </submittedName>
</protein>
<name>A0A8E2B987_9PSEU</name>
<evidence type="ECO:0000256" key="1">
    <source>
        <dbReference type="ARBA" id="ARBA00022679"/>
    </source>
</evidence>
<dbReference type="RefSeq" id="WP_183126715.1">
    <property type="nucleotide sequence ID" value="NZ_JACJHR010000092.1"/>
</dbReference>
<dbReference type="EMBL" id="JACJHR010000092">
    <property type="protein sequence ID" value="MBB2505157.1"/>
    <property type="molecule type" value="Genomic_DNA"/>
</dbReference>
<dbReference type="Pfam" id="PF02515">
    <property type="entry name" value="CoA_transf_3"/>
    <property type="match status" value="1"/>
</dbReference>
<dbReference type="PANTHER" id="PTHR48207:SF3">
    <property type="entry name" value="SUCCINATE--HYDROXYMETHYLGLUTARATE COA-TRANSFERASE"/>
    <property type="match status" value="1"/>
</dbReference>
<keyword evidence="1 2" id="KW-0808">Transferase</keyword>
<dbReference type="PANTHER" id="PTHR48207">
    <property type="entry name" value="SUCCINATE--HYDROXYMETHYLGLUTARATE COA-TRANSFERASE"/>
    <property type="match status" value="1"/>
</dbReference>
<gene>
    <name evidence="2" type="ORF">H5411_39270</name>
</gene>
<dbReference type="InterPro" id="IPR003673">
    <property type="entry name" value="CoA-Trfase_fam_III"/>
</dbReference>
<accession>A0A8E2B987</accession>
<dbReference type="SUPFAM" id="SSF89796">
    <property type="entry name" value="CoA-transferase family III (CaiB/BaiF)"/>
    <property type="match status" value="1"/>
</dbReference>
<proteinExistence type="predicted"/>
<dbReference type="AlphaFoldDB" id="A0A8E2B987"/>
<organism evidence="2 3">
    <name type="scientific">Amycolatopsis echigonensis</name>
    <dbReference type="NCBI Taxonomy" id="2576905"/>
    <lineage>
        <taxon>Bacteria</taxon>
        <taxon>Bacillati</taxon>
        <taxon>Actinomycetota</taxon>
        <taxon>Actinomycetes</taxon>
        <taxon>Pseudonocardiales</taxon>
        <taxon>Pseudonocardiaceae</taxon>
        <taxon>Amycolatopsis</taxon>
    </lineage>
</organism>
<evidence type="ECO:0000313" key="2">
    <source>
        <dbReference type="EMBL" id="MBB2505157.1"/>
    </source>
</evidence>
<dbReference type="Gene3D" id="3.30.1540.10">
    <property type="entry name" value="formyl-coa transferase, domain 3"/>
    <property type="match status" value="1"/>
</dbReference>